<dbReference type="PROSITE" id="PS51063">
    <property type="entry name" value="HTH_CRP_2"/>
    <property type="match status" value="1"/>
</dbReference>
<dbReference type="InterPro" id="IPR018490">
    <property type="entry name" value="cNMP-bd_dom_sf"/>
</dbReference>
<keyword evidence="1" id="KW-0805">Transcription regulation</keyword>
<name>A0ABS5F1F5_9PROT</name>
<dbReference type="Gene3D" id="2.60.120.10">
    <property type="entry name" value="Jelly Rolls"/>
    <property type="match status" value="1"/>
</dbReference>
<dbReference type="Proteomes" id="UP001196870">
    <property type="component" value="Unassembled WGS sequence"/>
</dbReference>
<dbReference type="InterPro" id="IPR036390">
    <property type="entry name" value="WH_DNA-bd_sf"/>
</dbReference>
<dbReference type="CDD" id="cd00038">
    <property type="entry name" value="CAP_ED"/>
    <property type="match status" value="1"/>
</dbReference>
<evidence type="ECO:0000313" key="6">
    <source>
        <dbReference type="Proteomes" id="UP001196870"/>
    </source>
</evidence>
<evidence type="ECO:0000256" key="2">
    <source>
        <dbReference type="ARBA" id="ARBA00023125"/>
    </source>
</evidence>
<evidence type="ECO:0000256" key="3">
    <source>
        <dbReference type="ARBA" id="ARBA00023163"/>
    </source>
</evidence>
<evidence type="ECO:0000313" key="5">
    <source>
        <dbReference type="EMBL" id="MBR0666396.1"/>
    </source>
</evidence>
<keyword evidence="3" id="KW-0804">Transcription</keyword>
<dbReference type="InterPro" id="IPR000595">
    <property type="entry name" value="cNMP-bd_dom"/>
</dbReference>
<dbReference type="InterPro" id="IPR036388">
    <property type="entry name" value="WH-like_DNA-bd_sf"/>
</dbReference>
<feature type="domain" description="HTH crp-type" evidence="4">
    <location>
        <begin position="218"/>
        <end position="292"/>
    </location>
</feature>
<evidence type="ECO:0000259" key="4">
    <source>
        <dbReference type="PROSITE" id="PS51063"/>
    </source>
</evidence>
<dbReference type="EMBL" id="JAAGBB010000022">
    <property type="protein sequence ID" value="MBR0666396.1"/>
    <property type="molecule type" value="Genomic_DNA"/>
</dbReference>
<dbReference type="Gene3D" id="1.10.10.10">
    <property type="entry name" value="Winged helix-like DNA-binding domain superfamily/Winged helix DNA-binding domain"/>
    <property type="match status" value="1"/>
</dbReference>
<keyword evidence="6" id="KW-1185">Reference proteome</keyword>
<protein>
    <submittedName>
        <fullName evidence="5">Crp/Fnr family transcriptional regulator</fullName>
    </submittedName>
</protein>
<proteinExistence type="predicted"/>
<dbReference type="InterPro" id="IPR012318">
    <property type="entry name" value="HTH_CRP"/>
</dbReference>
<comment type="caution">
    <text evidence="5">The sequence shown here is derived from an EMBL/GenBank/DDBJ whole genome shotgun (WGS) entry which is preliminary data.</text>
</comment>
<dbReference type="Pfam" id="PF13545">
    <property type="entry name" value="HTH_Crp_2"/>
    <property type="match status" value="1"/>
</dbReference>
<dbReference type="SMART" id="SM00419">
    <property type="entry name" value="HTH_CRP"/>
    <property type="match status" value="1"/>
</dbReference>
<organism evidence="5 6">
    <name type="scientific">Plastoroseomonas hellenica</name>
    <dbReference type="NCBI Taxonomy" id="2687306"/>
    <lineage>
        <taxon>Bacteria</taxon>
        <taxon>Pseudomonadati</taxon>
        <taxon>Pseudomonadota</taxon>
        <taxon>Alphaproteobacteria</taxon>
        <taxon>Acetobacterales</taxon>
        <taxon>Acetobacteraceae</taxon>
        <taxon>Plastoroseomonas</taxon>
    </lineage>
</organism>
<accession>A0ABS5F1F5</accession>
<gene>
    <name evidence="5" type="ORF">GXW71_18695</name>
</gene>
<evidence type="ECO:0000256" key="1">
    <source>
        <dbReference type="ARBA" id="ARBA00023015"/>
    </source>
</evidence>
<keyword evidence="2" id="KW-0238">DNA-binding</keyword>
<dbReference type="SUPFAM" id="SSF51206">
    <property type="entry name" value="cAMP-binding domain-like"/>
    <property type="match status" value="1"/>
</dbReference>
<dbReference type="SUPFAM" id="SSF46785">
    <property type="entry name" value="Winged helix' DNA-binding domain"/>
    <property type="match status" value="1"/>
</dbReference>
<reference evidence="6" key="1">
    <citation type="journal article" date="2021" name="Syst. Appl. Microbiol.">
        <title>Roseomonas hellenica sp. nov., isolated from roots of wild-growing Alkanna tinctoria.</title>
        <authorList>
            <person name="Rat A."/>
            <person name="Naranjo H.D."/>
            <person name="Lebbe L."/>
            <person name="Cnockaert M."/>
            <person name="Krigas N."/>
            <person name="Grigoriadou K."/>
            <person name="Maloupa E."/>
            <person name="Willems A."/>
        </authorList>
    </citation>
    <scope>NUCLEOTIDE SEQUENCE [LARGE SCALE GENOMIC DNA]</scope>
    <source>
        <strain evidence="6">LMG 31523</strain>
    </source>
</reference>
<dbReference type="InterPro" id="IPR014710">
    <property type="entry name" value="RmlC-like_jellyroll"/>
</dbReference>
<sequence>MTPSLSAARRWTGANLAQAERVVGVTSVAGLRCLAGHGCRAPHRNQSLAVRLIQGQQRACGAFGPAILAGEGPRVLTERFLKNRRGVLEPRERAVLEQAIAEVRSVSARTTLTRIGDRLSHSTLLLEGFLCRIVDDRKGLRQLVAVHVPGEFVDLHGYPLKTLDHDVASLTAATIAIVPHGAIDRITEEMPALTRKLWYATLLDAAIHRAWLFRLGRLDAIGRVAHFLSETNARLAAVGLSDGRRFALGISQAELAEICGLTSVHVNRVMRQLREDGLCVFRYAQVDILDSAGLAERGEFDPEYLYLQGPQQAARRRVG</sequence>